<dbReference type="Gene3D" id="3.50.30.50">
    <property type="entry name" value="Putative cyclase"/>
    <property type="match status" value="1"/>
</dbReference>
<dbReference type="PANTHER" id="PTHR43564">
    <property type="entry name" value="KYNURENINE FORMAMIDASE-LIKE PROTEIN"/>
    <property type="match status" value="1"/>
</dbReference>
<dbReference type="SUPFAM" id="SSF102198">
    <property type="entry name" value="Putative cyclase"/>
    <property type="match status" value="1"/>
</dbReference>
<dbReference type="GO" id="GO:0019441">
    <property type="term" value="P:L-tryptophan catabolic process to kynurenine"/>
    <property type="evidence" value="ECO:0007669"/>
    <property type="project" value="InterPro"/>
</dbReference>
<dbReference type="InterPro" id="IPR037175">
    <property type="entry name" value="KFase_sf"/>
</dbReference>
<accession>A0A1I2MFK2</accession>
<protein>
    <submittedName>
        <fullName evidence="1">Kynurenine formamidase</fullName>
    </submittedName>
</protein>
<gene>
    <name evidence="1" type="ORF">SAMN04488025_10829</name>
</gene>
<name>A0A1I2MFK2_9BACL</name>
<dbReference type="AlphaFoldDB" id="A0A1I2MFK2"/>
<evidence type="ECO:0000313" key="1">
    <source>
        <dbReference type="EMBL" id="SFF90233.1"/>
    </source>
</evidence>
<dbReference type="Proteomes" id="UP000198661">
    <property type="component" value="Unassembled WGS sequence"/>
</dbReference>
<reference evidence="1 2" key="1">
    <citation type="submission" date="2016-10" db="EMBL/GenBank/DDBJ databases">
        <authorList>
            <person name="de Groot N.N."/>
        </authorList>
    </citation>
    <scope>NUCLEOTIDE SEQUENCE [LARGE SCALE GENOMIC DNA]</scope>
    <source>
        <strain evidence="1 2">DSM 44945</strain>
    </source>
</reference>
<dbReference type="STRING" id="201973.SAMN04488025_10829"/>
<dbReference type="GO" id="GO:0004061">
    <property type="term" value="F:arylformamidase activity"/>
    <property type="evidence" value="ECO:0007669"/>
    <property type="project" value="InterPro"/>
</dbReference>
<keyword evidence="2" id="KW-1185">Reference proteome</keyword>
<dbReference type="Pfam" id="PF04199">
    <property type="entry name" value="Cyclase"/>
    <property type="match status" value="1"/>
</dbReference>
<evidence type="ECO:0000313" key="2">
    <source>
        <dbReference type="Proteomes" id="UP000198661"/>
    </source>
</evidence>
<proteinExistence type="predicted"/>
<dbReference type="PANTHER" id="PTHR43564:SF2">
    <property type="entry name" value="BLR6059 PROTEIN"/>
    <property type="match status" value="1"/>
</dbReference>
<dbReference type="EMBL" id="FOOK01000008">
    <property type="protein sequence ID" value="SFF90233.1"/>
    <property type="molecule type" value="Genomic_DNA"/>
</dbReference>
<dbReference type="InterPro" id="IPR007325">
    <property type="entry name" value="KFase/CYL"/>
</dbReference>
<organism evidence="1 2">
    <name type="scientific">Planifilum fulgidum</name>
    <dbReference type="NCBI Taxonomy" id="201973"/>
    <lineage>
        <taxon>Bacteria</taxon>
        <taxon>Bacillati</taxon>
        <taxon>Bacillota</taxon>
        <taxon>Bacilli</taxon>
        <taxon>Bacillales</taxon>
        <taxon>Thermoactinomycetaceae</taxon>
        <taxon>Planifilum</taxon>
    </lineage>
</organism>
<dbReference type="RefSeq" id="WP_218154418.1">
    <property type="nucleotide sequence ID" value="NZ_FOOK01000008.1"/>
</dbReference>
<sequence>MFPNGFRLIDLSLPIEHEAISEPMPARIRYITHDGEGLEQMQQLFGVKKEDLVWSGGLGWALEEITAITHTGTHVDAPYHYHPTSEGRPARRIDELPLEWFLAPAVRLDVRHIGAGKRIRISDLEEALSRIGYRLHPGDVVLLMTGRDRFCHSPEYYRQPGLGREEVLWLLRQGVRVIGIDAYTLDQPFADMVADYKETGDGRHIWPAHFAGIEAEYCQIEKLANLDRIPVDHGFWISCFPVKIAGASGAWCRAVAIVPEKKEGGRST</sequence>